<dbReference type="SUPFAM" id="SSF48464">
    <property type="entry name" value="ENTH/VHS domain"/>
    <property type="match status" value="1"/>
</dbReference>
<organism evidence="2 3">
    <name type="scientific">Dromaius novaehollandiae</name>
    <name type="common">Emu</name>
    <dbReference type="NCBI Taxonomy" id="8790"/>
    <lineage>
        <taxon>Eukaryota</taxon>
        <taxon>Metazoa</taxon>
        <taxon>Chordata</taxon>
        <taxon>Craniata</taxon>
        <taxon>Vertebrata</taxon>
        <taxon>Euteleostomi</taxon>
        <taxon>Archelosauria</taxon>
        <taxon>Archosauria</taxon>
        <taxon>Dinosauria</taxon>
        <taxon>Saurischia</taxon>
        <taxon>Theropoda</taxon>
        <taxon>Coelurosauria</taxon>
        <taxon>Aves</taxon>
        <taxon>Palaeognathae</taxon>
        <taxon>Casuariiformes</taxon>
        <taxon>Dromaiidae</taxon>
        <taxon>Dromaius</taxon>
    </lineage>
</organism>
<sequence>MCTSTPLRHMKNFMKNYPETEVKVREATSNDLWGPSSSLM</sequence>
<accession>A0A8C4JE94</accession>
<dbReference type="Ensembl" id="ENSDNVT00000009294.1">
    <property type="protein sequence ID" value="ENSDNVP00000007691.1"/>
    <property type="gene ID" value="ENSDNVG00000005464.1"/>
</dbReference>
<proteinExistence type="predicted"/>
<dbReference type="GO" id="GO:0030125">
    <property type="term" value="C:clathrin vesicle coat"/>
    <property type="evidence" value="ECO:0007669"/>
    <property type="project" value="TreeGrafter"/>
</dbReference>
<dbReference type="Proteomes" id="UP000694423">
    <property type="component" value="Unplaced"/>
</dbReference>
<dbReference type="AlphaFoldDB" id="A0A8C4JE94"/>
<dbReference type="InterPro" id="IPR008942">
    <property type="entry name" value="ENTH_VHS"/>
</dbReference>
<evidence type="ECO:0000313" key="3">
    <source>
        <dbReference type="Proteomes" id="UP000694423"/>
    </source>
</evidence>
<dbReference type="GO" id="GO:0005886">
    <property type="term" value="C:plasma membrane"/>
    <property type="evidence" value="ECO:0007669"/>
    <property type="project" value="TreeGrafter"/>
</dbReference>
<feature type="domain" description="ENTH" evidence="1">
    <location>
        <begin position="12"/>
        <end position="40"/>
    </location>
</feature>
<dbReference type="GO" id="GO:0005543">
    <property type="term" value="F:phospholipid binding"/>
    <property type="evidence" value="ECO:0007669"/>
    <property type="project" value="TreeGrafter"/>
</dbReference>
<reference evidence="2" key="2">
    <citation type="submission" date="2025-09" db="UniProtKB">
        <authorList>
            <consortium name="Ensembl"/>
        </authorList>
    </citation>
    <scope>IDENTIFICATION</scope>
</reference>
<dbReference type="Gene3D" id="1.25.40.90">
    <property type="match status" value="1"/>
</dbReference>
<dbReference type="PANTHER" id="PTHR12276">
    <property type="entry name" value="EPSIN/ENT-RELATED"/>
    <property type="match status" value="1"/>
</dbReference>
<name>A0A8C4JE94_DRONO</name>
<dbReference type="InterPro" id="IPR013809">
    <property type="entry name" value="ENTH"/>
</dbReference>
<dbReference type="Pfam" id="PF01417">
    <property type="entry name" value="ENTH"/>
    <property type="match status" value="1"/>
</dbReference>
<evidence type="ECO:0000259" key="1">
    <source>
        <dbReference type="PROSITE" id="PS50942"/>
    </source>
</evidence>
<protein>
    <recommendedName>
        <fullName evidence="1">ENTH domain-containing protein</fullName>
    </recommendedName>
</protein>
<dbReference type="GO" id="GO:0030276">
    <property type="term" value="F:clathrin binding"/>
    <property type="evidence" value="ECO:0007669"/>
    <property type="project" value="TreeGrafter"/>
</dbReference>
<evidence type="ECO:0000313" key="2">
    <source>
        <dbReference type="Ensembl" id="ENSDNVP00000007691.1"/>
    </source>
</evidence>
<dbReference type="GO" id="GO:0006897">
    <property type="term" value="P:endocytosis"/>
    <property type="evidence" value="ECO:0007669"/>
    <property type="project" value="TreeGrafter"/>
</dbReference>
<dbReference type="PROSITE" id="PS50942">
    <property type="entry name" value="ENTH"/>
    <property type="match status" value="1"/>
</dbReference>
<reference evidence="2" key="1">
    <citation type="submission" date="2025-08" db="UniProtKB">
        <authorList>
            <consortium name="Ensembl"/>
        </authorList>
    </citation>
    <scope>IDENTIFICATION</scope>
</reference>
<dbReference type="PANTHER" id="PTHR12276:SF50">
    <property type="entry name" value="EPSIN-2"/>
    <property type="match status" value="1"/>
</dbReference>
<keyword evidence="3" id="KW-1185">Reference proteome</keyword>
<dbReference type="GO" id="GO:0005768">
    <property type="term" value="C:endosome"/>
    <property type="evidence" value="ECO:0007669"/>
    <property type="project" value="TreeGrafter"/>
</dbReference>